<dbReference type="InterPro" id="IPR008030">
    <property type="entry name" value="NmrA-like"/>
</dbReference>
<accession>A0AA38X346</accession>
<sequence>MSSQTVLVIGGSGAQGIPIVQELSRHPEHYSEVRVLTRDPESTNCKLLLELPRVKLSIGATDDDEDLRRALRGIDLVFCNFNSFIFGIKNETYWGIRIYQLSAQAGVKHFIWSSLDNFGYETNFDDTMRPGHYYGKAQVEQWLYSIPQREDRTRWSILTTGPYVEMLWELFCPKQDSDGTFVFQMPFEGWSHPFRLNLKVAIEHVPLELIPSTFSKLTGKPARAENLTLEEYFKVGGFAAVADTKIASQAAGPDDKTLLTYRQNFSSWFNLLGQDLYDTALVYPEDGTQADGNVSKVPSLNSTGRTRKRSKLRSSSTTDPSDESAIERRRTQVRLAQRAYRNREKNLVSSLQKDVDELKGHLRGMQTISDNCFEFVSSLPTLSSDHKRKLWSLRTSEASYRLPDSSTSIEAEPETTTRVSPLGSRFPTDQVVVSHQLSPSSFADSSPGLVLDGRTIKRSSASSRRDAPQNLSPSLRILFGSSQDVPYRQLDFSVRLRIDALKGAHRLIATSDTPYATLLDVFRHCIFVSTRQEIIARLEILIRESSGVDGLPRPALVADKASEQFPPLIYPENVEGDDELGGKADPYIDPDGIRHYLSAKGLNVDSMAAYAEFSPPSKESDTQSQTRRTIFEEVCHSQKVRINITKLHRELLSRMVCRWVGPGILASKIDEALQSTLLASSN</sequence>
<evidence type="ECO:0000313" key="6">
    <source>
        <dbReference type="Proteomes" id="UP001172673"/>
    </source>
</evidence>
<feature type="region of interest" description="Disordered" evidence="3">
    <location>
        <begin position="291"/>
        <end position="327"/>
    </location>
</feature>
<evidence type="ECO:0000256" key="2">
    <source>
        <dbReference type="ARBA" id="ARBA00022857"/>
    </source>
</evidence>
<feature type="compositionally biased region" description="Polar residues" evidence="3">
    <location>
        <begin position="402"/>
        <end position="419"/>
    </location>
</feature>
<dbReference type="Proteomes" id="UP001172673">
    <property type="component" value="Unassembled WGS sequence"/>
</dbReference>
<dbReference type="GO" id="GO:0003700">
    <property type="term" value="F:DNA-binding transcription factor activity"/>
    <property type="evidence" value="ECO:0007669"/>
    <property type="project" value="InterPro"/>
</dbReference>
<reference evidence="5" key="1">
    <citation type="submission" date="2022-10" db="EMBL/GenBank/DDBJ databases">
        <title>Culturing micro-colonial fungi from biological soil crusts in the Mojave desert and describing Neophaeococcomyces mojavensis, and introducing the new genera and species Taxawa tesnikishii.</title>
        <authorList>
            <person name="Kurbessoian T."/>
            <person name="Stajich J.E."/>
        </authorList>
    </citation>
    <scope>NUCLEOTIDE SEQUENCE</scope>
    <source>
        <strain evidence="5">TK_41</strain>
    </source>
</reference>
<dbReference type="Gene3D" id="3.40.50.720">
    <property type="entry name" value="NAD(P)-binding Rossmann-like Domain"/>
    <property type="match status" value="1"/>
</dbReference>
<dbReference type="InterPro" id="IPR051164">
    <property type="entry name" value="NmrA-like_oxidored"/>
</dbReference>
<keyword evidence="2" id="KW-0521">NADP</keyword>
<feature type="region of interest" description="Disordered" evidence="3">
    <location>
        <begin position="402"/>
        <end position="424"/>
    </location>
</feature>
<feature type="domain" description="NmrA-like" evidence="4">
    <location>
        <begin position="3"/>
        <end position="188"/>
    </location>
</feature>
<evidence type="ECO:0000256" key="3">
    <source>
        <dbReference type="SAM" id="MobiDB-lite"/>
    </source>
</evidence>
<comment type="similarity">
    <text evidence="1">Belongs to the NmrA-type oxidoreductase family.</text>
</comment>
<dbReference type="InterPro" id="IPR036291">
    <property type="entry name" value="NAD(P)-bd_dom_sf"/>
</dbReference>
<evidence type="ECO:0000259" key="4">
    <source>
        <dbReference type="Pfam" id="PF05368"/>
    </source>
</evidence>
<dbReference type="CDD" id="cd14688">
    <property type="entry name" value="bZIP_YAP"/>
    <property type="match status" value="1"/>
</dbReference>
<dbReference type="AlphaFoldDB" id="A0AA38X346"/>
<dbReference type="InterPro" id="IPR046347">
    <property type="entry name" value="bZIP_sf"/>
</dbReference>
<dbReference type="PANTHER" id="PTHR42748:SF14">
    <property type="entry name" value="SNOAL-LIKE DOMAIN-CONTAINING PROTEIN"/>
    <property type="match status" value="1"/>
</dbReference>
<proteinExistence type="inferred from homology"/>
<dbReference type="EMBL" id="JAPDRK010000015">
    <property type="protein sequence ID" value="KAJ9605833.1"/>
    <property type="molecule type" value="Genomic_DNA"/>
</dbReference>
<feature type="compositionally biased region" description="Polar residues" evidence="3">
    <location>
        <begin position="291"/>
        <end position="301"/>
    </location>
</feature>
<evidence type="ECO:0000256" key="1">
    <source>
        <dbReference type="ARBA" id="ARBA00006328"/>
    </source>
</evidence>
<protein>
    <recommendedName>
        <fullName evidence="4">NmrA-like domain-containing protein</fullName>
    </recommendedName>
</protein>
<gene>
    <name evidence="5" type="ORF">H2200_009682</name>
</gene>
<dbReference type="Pfam" id="PF05368">
    <property type="entry name" value="NmrA"/>
    <property type="match status" value="1"/>
</dbReference>
<dbReference type="Gene3D" id="1.20.5.170">
    <property type="match status" value="1"/>
</dbReference>
<keyword evidence="6" id="KW-1185">Reference proteome</keyword>
<name>A0AA38X346_9EURO</name>
<dbReference type="SUPFAM" id="SSF57959">
    <property type="entry name" value="Leucine zipper domain"/>
    <property type="match status" value="1"/>
</dbReference>
<dbReference type="GO" id="GO:0005634">
    <property type="term" value="C:nucleus"/>
    <property type="evidence" value="ECO:0007669"/>
    <property type="project" value="TreeGrafter"/>
</dbReference>
<evidence type="ECO:0000313" key="5">
    <source>
        <dbReference type="EMBL" id="KAJ9605833.1"/>
    </source>
</evidence>
<dbReference type="PANTHER" id="PTHR42748">
    <property type="entry name" value="NITROGEN METABOLITE REPRESSION PROTEIN NMRA FAMILY MEMBER"/>
    <property type="match status" value="1"/>
</dbReference>
<organism evidence="5 6">
    <name type="scientific">Cladophialophora chaetospira</name>
    <dbReference type="NCBI Taxonomy" id="386627"/>
    <lineage>
        <taxon>Eukaryota</taxon>
        <taxon>Fungi</taxon>
        <taxon>Dikarya</taxon>
        <taxon>Ascomycota</taxon>
        <taxon>Pezizomycotina</taxon>
        <taxon>Eurotiomycetes</taxon>
        <taxon>Chaetothyriomycetidae</taxon>
        <taxon>Chaetothyriales</taxon>
        <taxon>Herpotrichiellaceae</taxon>
        <taxon>Cladophialophora</taxon>
    </lineage>
</organism>
<comment type="caution">
    <text evidence="5">The sequence shown here is derived from an EMBL/GenBank/DDBJ whole genome shotgun (WGS) entry which is preliminary data.</text>
</comment>
<dbReference type="SUPFAM" id="SSF51735">
    <property type="entry name" value="NAD(P)-binding Rossmann-fold domains"/>
    <property type="match status" value="1"/>
</dbReference>